<protein>
    <submittedName>
        <fullName evidence="1">Str. FM013</fullName>
    </submittedName>
</protein>
<name>A0A0G4NWK7_PENC3</name>
<gene>
    <name evidence="1" type="ORF">PCAMFM013_S002g000300</name>
</gene>
<dbReference type="Proteomes" id="UP000053732">
    <property type="component" value="Unassembled WGS sequence"/>
</dbReference>
<dbReference type="AlphaFoldDB" id="A0A0G4NWK7"/>
<sequence length="66" mass="7860">MASPCLQYVTDRRPRLRWNLERRKRRENHSKRGKAWCMHCNPNKKVGNQKRCNTKLAVEPMIVAPT</sequence>
<reference evidence="1 2" key="1">
    <citation type="journal article" date="2014" name="Nat. Commun.">
        <title>Multiple recent horizontal transfers of a large genomic region in cheese making fungi.</title>
        <authorList>
            <person name="Cheeseman K."/>
            <person name="Ropars J."/>
            <person name="Renault P."/>
            <person name="Dupont J."/>
            <person name="Gouzy J."/>
            <person name="Branca A."/>
            <person name="Abraham A.L."/>
            <person name="Ceppi M."/>
            <person name="Conseiller E."/>
            <person name="Debuchy R."/>
            <person name="Malagnac F."/>
            <person name="Goarin A."/>
            <person name="Silar P."/>
            <person name="Lacoste S."/>
            <person name="Sallet E."/>
            <person name="Bensimon A."/>
            <person name="Giraud T."/>
            <person name="Brygoo Y."/>
        </authorList>
    </citation>
    <scope>NUCLEOTIDE SEQUENCE [LARGE SCALE GENOMIC DNA]</scope>
    <source>
        <strain evidence="2">FM 013</strain>
    </source>
</reference>
<evidence type="ECO:0000313" key="2">
    <source>
        <dbReference type="Proteomes" id="UP000053732"/>
    </source>
</evidence>
<evidence type="ECO:0000313" key="1">
    <source>
        <dbReference type="EMBL" id="CRL18430.1"/>
    </source>
</evidence>
<keyword evidence="2" id="KW-1185">Reference proteome</keyword>
<proteinExistence type="predicted"/>
<accession>A0A0G4NWK7</accession>
<dbReference type="EMBL" id="HG793135">
    <property type="protein sequence ID" value="CRL18430.1"/>
    <property type="molecule type" value="Genomic_DNA"/>
</dbReference>
<organism evidence="1 2">
    <name type="scientific">Penicillium camemberti (strain FM 013)</name>
    <dbReference type="NCBI Taxonomy" id="1429867"/>
    <lineage>
        <taxon>Eukaryota</taxon>
        <taxon>Fungi</taxon>
        <taxon>Dikarya</taxon>
        <taxon>Ascomycota</taxon>
        <taxon>Pezizomycotina</taxon>
        <taxon>Eurotiomycetes</taxon>
        <taxon>Eurotiomycetidae</taxon>
        <taxon>Eurotiales</taxon>
        <taxon>Aspergillaceae</taxon>
        <taxon>Penicillium</taxon>
    </lineage>
</organism>